<dbReference type="RefSeq" id="WP_345192889.1">
    <property type="nucleotide sequence ID" value="NZ_BAABFL010000013.1"/>
</dbReference>
<dbReference type="Pfam" id="PF00149">
    <property type="entry name" value="Metallophos"/>
    <property type="match status" value="1"/>
</dbReference>
<evidence type="ECO:0000313" key="2">
    <source>
        <dbReference type="EMBL" id="GAA4647912.1"/>
    </source>
</evidence>
<accession>A0ABP8UZE9</accession>
<proteinExistence type="predicted"/>
<protein>
    <recommendedName>
        <fullName evidence="1">Calcineurin-like phosphoesterase domain-containing protein</fullName>
    </recommendedName>
</protein>
<dbReference type="InterPro" id="IPR004843">
    <property type="entry name" value="Calcineurin-like_PHP"/>
</dbReference>
<feature type="domain" description="Calcineurin-like phosphoesterase" evidence="1">
    <location>
        <begin position="4"/>
        <end position="162"/>
    </location>
</feature>
<dbReference type="InterPro" id="IPR029052">
    <property type="entry name" value="Metallo-depent_PP-like"/>
</dbReference>
<gene>
    <name evidence="2" type="ORF">GCM10023116_01740</name>
</gene>
<reference evidence="3" key="1">
    <citation type="journal article" date="2019" name="Int. J. Syst. Evol. Microbiol.">
        <title>The Global Catalogue of Microorganisms (GCM) 10K type strain sequencing project: providing services to taxonomists for standard genome sequencing and annotation.</title>
        <authorList>
            <consortium name="The Broad Institute Genomics Platform"/>
            <consortium name="The Broad Institute Genome Sequencing Center for Infectious Disease"/>
            <person name="Wu L."/>
            <person name="Ma J."/>
        </authorList>
    </citation>
    <scope>NUCLEOTIDE SEQUENCE [LARGE SCALE GENOMIC DNA]</scope>
    <source>
        <strain evidence="3">JCM 17805</strain>
    </source>
</reference>
<name>A0ABP8UZE9_9GAMM</name>
<dbReference type="EMBL" id="BAABFL010000013">
    <property type="protein sequence ID" value="GAA4647912.1"/>
    <property type="molecule type" value="Genomic_DNA"/>
</dbReference>
<dbReference type="Proteomes" id="UP001500604">
    <property type="component" value="Unassembled WGS sequence"/>
</dbReference>
<evidence type="ECO:0000313" key="3">
    <source>
        <dbReference type="Proteomes" id="UP001500604"/>
    </source>
</evidence>
<evidence type="ECO:0000259" key="1">
    <source>
        <dbReference type="Pfam" id="PF00149"/>
    </source>
</evidence>
<dbReference type="SUPFAM" id="SSF56300">
    <property type="entry name" value="Metallo-dependent phosphatases"/>
    <property type="match status" value="1"/>
</dbReference>
<keyword evidence="3" id="KW-1185">Reference proteome</keyword>
<sequence length="254" mass="29365">MASNILLIADTQCKPEQEWPHLAQLGRFIVDKRPDVIVHIGDHWDMPSLSAYDRGTAKAEGKRVYQDIAAGNAAMDVLLHDLHKLQAKQRRNKEKVYKPRKVFCVGNHEQRIIRHVNANPELQGFLDYSHLKLDGWEAYDFLEPVQIEGILFSHYFANPHSGKPIGGTIQNRLNKIKESFVQGHQQAFMYDKVYTLNRVLCGIVAGAFYLHDEEYMGHQGNRQHWRGICMLKDAEDGHFAVDEYRIEDIMEGRW</sequence>
<comment type="caution">
    <text evidence="2">The sequence shown here is derived from an EMBL/GenBank/DDBJ whole genome shotgun (WGS) entry which is preliminary data.</text>
</comment>
<organism evidence="2 3">
    <name type="scientific">Kistimonas scapharcae</name>
    <dbReference type="NCBI Taxonomy" id="1036133"/>
    <lineage>
        <taxon>Bacteria</taxon>
        <taxon>Pseudomonadati</taxon>
        <taxon>Pseudomonadota</taxon>
        <taxon>Gammaproteobacteria</taxon>
        <taxon>Oceanospirillales</taxon>
        <taxon>Endozoicomonadaceae</taxon>
        <taxon>Kistimonas</taxon>
    </lineage>
</organism>